<dbReference type="SUPFAM" id="SSF51735">
    <property type="entry name" value="NAD(P)-binding Rossmann-fold domains"/>
    <property type="match status" value="1"/>
</dbReference>
<accession>A0ABW5QGH5</accession>
<dbReference type="InterPro" id="IPR036291">
    <property type="entry name" value="NAD(P)-bd_dom_sf"/>
</dbReference>
<dbReference type="PANTHER" id="PTHR43639">
    <property type="entry name" value="OXIDOREDUCTASE, SHORT-CHAIN DEHYDROGENASE/REDUCTASE FAMILY (AFU_ORTHOLOGUE AFUA_5G02870)"/>
    <property type="match status" value="1"/>
</dbReference>
<evidence type="ECO:0000313" key="4">
    <source>
        <dbReference type="Proteomes" id="UP001597521"/>
    </source>
</evidence>
<evidence type="ECO:0000256" key="1">
    <source>
        <dbReference type="ARBA" id="ARBA00006484"/>
    </source>
</evidence>
<dbReference type="InterPro" id="IPR002347">
    <property type="entry name" value="SDR_fam"/>
</dbReference>
<dbReference type="Pfam" id="PF13561">
    <property type="entry name" value="adh_short_C2"/>
    <property type="match status" value="1"/>
</dbReference>
<proteinExistence type="inferred from homology"/>
<evidence type="ECO:0000313" key="3">
    <source>
        <dbReference type="EMBL" id="MFD2646862.1"/>
    </source>
</evidence>
<dbReference type="Proteomes" id="UP001597521">
    <property type="component" value="Unassembled WGS sequence"/>
</dbReference>
<dbReference type="PANTHER" id="PTHR43639:SF1">
    <property type="entry name" value="SHORT-CHAIN DEHYDROGENASE_REDUCTASE FAMILY PROTEIN"/>
    <property type="match status" value="1"/>
</dbReference>
<evidence type="ECO:0000256" key="2">
    <source>
        <dbReference type="ARBA" id="ARBA00023002"/>
    </source>
</evidence>
<gene>
    <name evidence="3" type="ORF">ACFSX5_03530</name>
</gene>
<dbReference type="EMBL" id="JBHUNP010000001">
    <property type="protein sequence ID" value="MFD2646862.1"/>
    <property type="molecule type" value="Genomic_DNA"/>
</dbReference>
<comment type="similarity">
    <text evidence="1">Belongs to the short-chain dehydrogenases/reductases (SDR) family.</text>
</comment>
<name>A0ABW5QGH5_9HYPH</name>
<reference evidence="4" key="1">
    <citation type="journal article" date="2019" name="Int. J. Syst. Evol. Microbiol.">
        <title>The Global Catalogue of Microorganisms (GCM) 10K type strain sequencing project: providing services to taxonomists for standard genome sequencing and annotation.</title>
        <authorList>
            <consortium name="The Broad Institute Genomics Platform"/>
            <consortium name="The Broad Institute Genome Sequencing Center for Infectious Disease"/>
            <person name="Wu L."/>
            <person name="Ma J."/>
        </authorList>
    </citation>
    <scope>NUCLEOTIDE SEQUENCE [LARGE SCALE GENOMIC DNA]</scope>
    <source>
        <strain evidence="4">CCM 7427</strain>
    </source>
</reference>
<organism evidence="3 4">
    <name type="scientific">Devosia albogilva</name>
    <dbReference type="NCBI Taxonomy" id="429726"/>
    <lineage>
        <taxon>Bacteria</taxon>
        <taxon>Pseudomonadati</taxon>
        <taxon>Pseudomonadota</taxon>
        <taxon>Alphaproteobacteria</taxon>
        <taxon>Hyphomicrobiales</taxon>
        <taxon>Devosiaceae</taxon>
        <taxon>Devosia</taxon>
    </lineage>
</organism>
<dbReference type="NCBIfam" id="NF006597">
    <property type="entry name" value="PRK09134.1"/>
    <property type="match status" value="1"/>
</dbReference>
<dbReference type="RefSeq" id="WP_386831829.1">
    <property type="nucleotide sequence ID" value="NZ_JBHUNP010000001.1"/>
</dbReference>
<sequence length="256" mass="27431">MTNQPTRPVALVTGAADRIGAEIARALATAGHAVVIHYRSDAEGARQVRDSIRGSGGAAAIVRADLCSRRQRAALIGKATQPFGPLTTLINNASTYDPDSARDVDEDTWDRHFALHAEAPVFLARDFAAQIPAGTEGNIVNIIDERVLHPSPAYFSYTLSKSVLWTATRTLAQSLAPNIRVNAIGPGPVLPHSRQTQEEFDRGVAALPLGRHAGPEAIAEGVLILLQMRSMTGQMLALDGGRHLEYPARRAPTPRS</sequence>
<dbReference type="Gene3D" id="3.40.50.720">
    <property type="entry name" value="NAD(P)-binding Rossmann-like Domain"/>
    <property type="match status" value="1"/>
</dbReference>
<protein>
    <submittedName>
        <fullName evidence="3">SDR family oxidoreductase</fullName>
    </submittedName>
</protein>
<keyword evidence="2" id="KW-0560">Oxidoreductase</keyword>
<dbReference type="PRINTS" id="PR00081">
    <property type="entry name" value="GDHRDH"/>
</dbReference>
<keyword evidence="4" id="KW-1185">Reference proteome</keyword>
<comment type="caution">
    <text evidence="3">The sequence shown here is derived from an EMBL/GenBank/DDBJ whole genome shotgun (WGS) entry which is preliminary data.</text>
</comment>